<feature type="domain" description="Thiamine phosphate synthase/TenI" evidence="12">
    <location>
        <begin position="9"/>
        <end position="194"/>
    </location>
</feature>
<dbReference type="HAMAP" id="MF_00097">
    <property type="entry name" value="TMP_synthase"/>
    <property type="match status" value="1"/>
</dbReference>
<proteinExistence type="inferred from homology"/>
<feature type="binding site" evidence="9">
    <location>
        <position position="113"/>
    </location>
    <ligand>
        <name>4-amino-2-methyl-5-(diphosphooxymethyl)pyrimidine</name>
        <dbReference type="ChEBI" id="CHEBI:57841"/>
    </ligand>
</feature>
<dbReference type="InterPro" id="IPR013785">
    <property type="entry name" value="Aldolase_TIM"/>
</dbReference>
<dbReference type="EC" id="2.5.1.3" evidence="9"/>
<comment type="pathway">
    <text evidence="1 9 11">Cofactor biosynthesis; thiamine diphosphate biosynthesis; thiamine phosphate from 4-amino-2-methyl-5-diphosphomethylpyrimidine and 4-methyl-5-(2-phosphoethyl)-thiazole: step 1/1.</text>
</comment>
<evidence type="ECO:0000256" key="5">
    <source>
        <dbReference type="ARBA" id="ARBA00022977"/>
    </source>
</evidence>
<sequence length="217" mass="22734">MKFSDKPSIYFIMGSRNSGDRNPFEVLKAALEGGITHFQLREKGEGALSGTELLAFALHCQLLCNHYKVPFIINDSVELACQIGADGVHIGQEDLSASQARKLIGKEKILGVSVHSSEEARKAVKDSADYVGMGPVFGTTSKADAKKPAGVEGILTVKKEFPELPVVGIGGITPGNASLVWAAGVSGIAVISAITESKDIAGQVAALQASSKEGVRK</sequence>
<keyword evidence="3 9" id="KW-0479">Metal-binding</keyword>
<evidence type="ECO:0000313" key="13">
    <source>
        <dbReference type="EMBL" id="MBD8014662.1"/>
    </source>
</evidence>
<reference evidence="13 14" key="1">
    <citation type="submission" date="2020-08" db="EMBL/GenBank/DDBJ databases">
        <title>A Genomic Blueprint of the Chicken Gut Microbiome.</title>
        <authorList>
            <person name="Gilroy R."/>
            <person name="Ravi A."/>
            <person name="Getino M."/>
            <person name="Pursley I."/>
            <person name="Horton D.L."/>
            <person name="Alikhan N.-F."/>
            <person name="Baker D."/>
            <person name="Gharbi K."/>
            <person name="Hall N."/>
            <person name="Watson M."/>
            <person name="Adriaenssens E.M."/>
            <person name="Foster-Nyarko E."/>
            <person name="Jarju S."/>
            <person name="Secka A."/>
            <person name="Antonio M."/>
            <person name="Oren A."/>
            <person name="Chaudhuri R."/>
            <person name="La Ragione R.M."/>
            <person name="Hildebrand F."/>
            <person name="Pallen M.J."/>
        </authorList>
    </citation>
    <scope>NUCLEOTIDE SEQUENCE [LARGE SCALE GENOMIC DNA]</scope>
    <source>
        <strain evidence="13 14">Sa1BUA13</strain>
    </source>
</reference>
<keyword evidence="5 9" id="KW-0784">Thiamine biosynthesis</keyword>
<keyword evidence="2 9" id="KW-0808">Transferase</keyword>
<feature type="binding site" evidence="9">
    <location>
        <begin position="39"/>
        <end position="43"/>
    </location>
    <ligand>
        <name>4-amino-2-methyl-5-(diphosphooxymethyl)pyrimidine</name>
        <dbReference type="ChEBI" id="CHEBI:57841"/>
    </ligand>
</feature>
<feature type="binding site" evidence="9">
    <location>
        <position position="94"/>
    </location>
    <ligand>
        <name>Mg(2+)</name>
        <dbReference type="ChEBI" id="CHEBI:18420"/>
    </ligand>
</feature>
<comment type="function">
    <text evidence="9">Condenses 4-methyl-5-(beta-hydroxyethyl)thiazole monophosphate (THZ-P) and 2-methyl-4-amino-5-hydroxymethyl pyrimidine pyrophosphate (HMP-PP) to form thiamine monophosphate (TMP).</text>
</comment>
<feature type="binding site" evidence="9">
    <location>
        <position position="75"/>
    </location>
    <ligand>
        <name>Mg(2+)</name>
        <dbReference type="ChEBI" id="CHEBI:18420"/>
    </ligand>
</feature>
<dbReference type="SUPFAM" id="SSF51391">
    <property type="entry name" value="Thiamin phosphate synthase"/>
    <property type="match status" value="1"/>
</dbReference>
<evidence type="ECO:0000256" key="9">
    <source>
        <dbReference type="HAMAP-Rule" id="MF_00097"/>
    </source>
</evidence>
<comment type="catalytic activity">
    <reaction evidence="7 9 10">
        <text>2-(2-carboxy-4-methylthiazol-5-yl)ethyl phosphate + 4-amino-2-methyl-5-(diphosphooxymethyl)pyrimidine + 2 H(+) = thiamine phosphate + CO2 + diphosphate</text>
        <dbReference type="Rhea" id="RHEA:47848"/>
        <dbReference type="ChEBI" id="CHEBI:15378"/>
        <dbReference type="ChEBI" id="CHEBI:16526"/>
        <dbReference type="ChEBI" id="CHEBI:33019"/>
        <dbReference type="ChEBI" id="CHEBI:37575"/>
        <dbReference type="ChEBI" id="CHEBI:57841"/>
        <dbReference type="ChEBI" id="CHEBI:62890"/>
        <dbReference type="EC" id="2.5.1.3"/>
    </reaction>
</comment>
<evidence type="ECO:0000256" key="7">
    <source>
        <dbReference type="ARBA" id="ARBA00047851"/>
    </source>
</evidence>
<dbReference type="NCBIfam" id="TIGR00693">
    <property type="entry name" value="thiE"/>
    <property type="match status" value="1"/>
</dbReference>
<dbReference type="InterPro" id="IPR022998">
    <property type="entry name" value="ThiamineP_synth_TenI"/>
</dbReference>
<name>A0ABR8WCC7_9BACL</name>
<feature type="binding site" evidence="9">
    <location>
        <begin position="191"/>
        <end position="192"/>
    </location>
    <ligand>
        <name>2-[(2R,5Z)-2-carboxy-4-methylthiazol-5(2H)-ylidene]ethyl phosphate</name>
        <dbReference type="ChEBI" id="CHEBI:62899"/>
    </ligand>
</feature>
<dbReference type="GO" id="GO:0004789">
    <property type="term" value="F:thiamine-phosphate diphosphorylase activity"/>
    <property type="evidence" value="ECO:0007669"/>
    <property type="project" value="UniProtKB-EC"/>
</dbReference>
<comment type="catalytic activity">
    <reaction evidence="6 9 10">
        <text>4-methyl-5-(2-phosphooxyethyl)-thiazole + 4-amino-2-methyl-5-(diphosphooxymethyl)pyrimidine + H(+) = thiamine phosphate + diphosphate</text>
        <dbReference type="Rhea" id="RHEA:22328"/>
        <dbReference type="ChEBI" id="CHEBI:15378"/>
        <dbReference type="ChEBI" id="CHEBI:33019"/>
        <dbReference type="ChEBI" id="CHEBI:37575"/>
        <dbReference type="ChEBI" id="CHEBI:57841"/>
        <dbReference type="ChEBI" id="CHEBI:58296"/>
        <dbReference type="EC" id="2.5.1.3"/>
    </reaction>
</comment>
<evidence type="ECO:0000256" key="8">
    <source>
        <dbReference type="ARBA" id="ARBA00047883"/>
    </source>
</evidence>
<comment type="catalytic activity">
    <reaction evidence="8 9 10">
        <text>2-[(2R,5Z)-2-carboxy-4-methylthiazol-5(2H)-ylidene]ethyl phosphate + 4-amino-2-methyl-5-(diphosphooxymethyl)pyrimidine + 2 H(+) = thiamine phosphate + CO2 + diphosphate</text>
        <dbReference type="Rhea" id="RHEA:47844"/>
        <dbReference type="ChEBI" id="CHEBI:15378"/>
        <dbReference type="ChEBI" id="CHEBI:16526"/>
        <dbReference type="ChEBI" id="CHEBI:33019"/>
        <dbReference type="ChEBI" id="CHEBI:37575"/>
        <dbReference type="ChEBI" id="CHEBI:57841"/>
        <dbReference type="ChEBI" id="CHEBI:62899"/>
        <dbReference type="EC" id="2.5.1.3"/>
    </reaction>
</comment>
<protein>
    <recommendedName>
        <fullName evidence="9">Thiamine-phosphate synthase</fullName>
        <shortName evidence="9">TP synthase</shortName>
        <shortName evidence="9">TPS</shortName>
        <ecNumber evidence="9">2.5.1.3</ecNumber>
    </recommendedName>
    <alternativeName>
        <fullName evidence="9">Thiamine-phosphate pyrophosphorylase</fullName>
        <shortName evidence="9">TMP pyrophosphorylase</shortName>
        <shortName evidence="9">TMP-PPase</shortName>
    </alternativeName>
</protein>
<dbReference type="InterPro" id="IPR034291">
    <property type="entry name" value="TMP_synthase"/>
</dbReference>
<dbReference type="Gene3D" id="3.20.20.70">
    <property type="entry name" value="Aldolase class I"/>
    <property type="match status" value="1"/>
</dbReference>
<comment type="caution">
    <text evidence="13">The sequence shown here is derived from an EMBL/GenBank/DDBJ whole genome shotgun (WGS) entry which is preliminary data.</text>
</comment>
<evidence type="ECO:0000256" key="10">
    <source>
        <dbReference type="RuleBase" id="RU003826"/>
    </source>
</evidence>
<evidence type="ECO:0000256" key="6">
    <source>
        <dbReference type="ARBA" id="ARBA00047334"/>
    </source>
</evidence>
<keyword evidence="14" id="KW-1185">Reference proteome</keyword>
<accession>A0ABR8WCC7</accession>
<gene>
    <name evidence="9" type="primary">thiE</name>
    <name evidence="13" type="ORF">H9630_07485</name>
</gene>
<dbReference type="PANTHER" id="PTHR20857:SF15">
    <property type="entry name" value="THIAMINE-PHOSPHATE SYNTHASE"/>
    <property type="match status" value="1"/>
</dbReference>
<evidence type="ECO:0000259" key="12">
    <source>
        <dbReference type="Pfam" id="PF02581"/>
    </source>
</evidence>
<organism evidence="13 14">
    <name type="scientific">Planococcus wigleyi</name>
    <dbReference type="NCBI Taxonomy" id="2762216"/>
    <lineage>
        <taxon>Bacteria</taxon>
        <taxon>Bacillati</taxon>
        <taxon>Bacillota</taxon>
        <taxon>Bacilli</taxon>
        <taxon>Bacillales</taxon>
        <taxon>Caryophanaceae</taxon>
        <taxon>Planococcus</taxon>
    </lineage>
</organism>
<dbReference type="CDD" id="cd00564">
    <property type="entry name" value="TMP_TenI"/>
    <property type="match status" value="1"/>
</dbReference>
<evidence type="ECO:0000256" key="1">
    <source>
        <dbReference type="ARBA" id="ARBA00005165"/>
    </source>
</evidence>
<feature type="binding site" evidence="9">
    <location>
        <position position="142"/>
    </location>
    <ligand>
        <name>4-amino-2-methyl-5-(diphosphooxymethyl)pyrimidine</name>
        <dbReference type="ChEBI" id="CHEBI:57841"/>
    </ligand>
</feature>
<evidence type="ECO:0000256" key="4">
    <source>
        <dbReference type="ARBA" id="ARBA00022842"/>
    </source>
</evidence>
<dbReference type="PANTHER" id="PTHR20857">
    <property type="entry name" value="THIAMINE-PHOSPHATE PYROPHOSPHORYLASE"/>
    <property type="match status" value="1"/>
</dbReference>
<evidence type="ECO:0000256" key="2">
    <source>
        <dbReference type="ARBA" id="ARBA00022679"/>
    </source>
</evidence>
<evidence type="ECO:0000256" key="11">
    <source>
        <dbReference type="RuleBase" id="RU004253"/>
    </source>
</evidence>
<dbReference type="EMBL" id="JACSPU010000002">
    <property type="protein sequence ID" value="MBD8014662.1"/>
    <property type="molecule type" value="Genomic_DNA"/>
</dbReference>
<feature type="binding site" evidence="9">
    <location>
        <begin position="139"/>
        <end position="141"/>
    </location>
    <ligand>
        <name>2-[(2R,5Z)-2-carboxy-4-methylthiazol-5(2H)-ylidene]ethyl phosphate</name>
        <dbReference type="ChEBI" id="CHEBI:62899"/>
    </ligand>
</feature>
<evidence type="ECO:0000256" key="3">
    <source>
        <dbReference type="ARBA" id="ARBA00022723"/>
    </source>
</evidence>
<dbReference type="Pfam" id="PF02581">
    <property type="entry name" value="TMP-TENI"/>
    <property type="match status" value="1"/>
</dbReference>
<feature type="binding site" evidence="9">
    <location>
        <position position="171"/>
    </location>
    <ligand>
        <name>2-[(2R,5Z)-2-carboxy-4-methylthiazol-5(2H)-ylidene]ethyl phosphate</name>
        <dbReference type="ChEBI" id="CHEBI:62899"/>
    </ligand>
</feature>
<keyword evidence="4 9" id="KW-0460">Magnesium</keyword>
<dbReference type="Proteomes" id="UP000658980">
    <property type="component" value="Unassembled WGS sequence"/>
</dbReference>
<evidence type="ECO:0000313" key="14">
    <source>
        <dbReference type="Proteomes" id="UP000658980"/>
    </source>
</evidence>
<feature type="binding site" evidence="9">
    <location>
        <position position="74"/>
    </location>
    <ligand>
        <name>4-amino-2-methyl-5-(diphosphooxymethyl)pyrimidine</name>
        <dbReference type="ChEBI" id="CHEBI:57841"/>
    </ligand>
</feature>
<comment type="similarity">
    <text evidence="9 10">Belongs to the thiamine-phosphate synthase family.</text>
</comment>
<dbReference type="RefSeq" id="WP_191714870.1">
    <property type="nucleotide sequence ID" value="NZ_JACSPU010000002.1"/>
</dbReference>
<comment type="cofactor">
    <cofactor evidence="9">
        <name>Mg(2+)</name>
        <dbReference type="ChEBI" id="CHEBI:18420"/>
    </cofactor>
    <text evidence="9">Binds 1 Mg(2+) ion per subunit.</text>
</comment>
<dbReference type="InterPro" id="IPR036206">
    <property type="entry name" value="ThiamineP_synth_sf"/>
</dbReference>